<evidence type="ECO:0000313" key="3">
    <source>
        <dbReference type="Proteomes" id="UP000032336"/>
    </source>
</evidence>
<dbReference type="Proteomes" id="UP000032336">
    <property type="component" value="Unassembled WGS sequence"/>
</dbReference>
<name>A0A0D8FTJ2_9ACTN</name>
<evidence type="ECO:0000313" key="2">
    <source>
        <dbReference type="EMBL" id="KJE76603.1"/>
    </source>
</evidence>
<reference evidence="2 3" key="1">
    <citation type="submission" date="2015-01" db="EMBL/GenBank/DDBJ databases">
        <title>Draft genome of the acidophilic iron oxidizer Ferrimicrobium acidiphilum strain T23.</title>
        <authorList>
            <person name="Poehlein A."/>
            <person name="Eisen S."/>
            <person name="Schloemann M."/>
            <person name="Johnson B.D."/>
            <person name="Daniel R."/>
            <person name="Muehling M."/>
        </authorList>
    </citation>
    <scope>NUCLEOTIDE SEQUENCE [LARGE SCALE GENOMIC DNA]</scope>
    <source>
        <strain evidence="2 3">T23</strain>
    </source>
</reference>
<keyword evidence="3" id="KW-1185">Reference proteome</keyword>
<accession>A0A0D8FTJ2</accession>
<evidence type="ECO:0000256" key="1">
    <source>
        <dbReference type="SAM" id="MobiDB-lite"/>
    </source>
</evidence>
<feature type="region of interest" description="Disordered" evidence="1">
    <location>
        <begin position="98"/>
        <end position="122"/>
    </location>
</feature>
<protein>
    <submittedName>
        <fullName evidence="2">Uncharacterized protein</fullName>
    </submittedName>
</protein>
<organism evidence="2 3">
    <name type="scientific">Ferrimicrobium acidiphilum DSM 19497</name>
    <dbReference type="NCBI Taxonomy" id="1121877"/>
    <lineage>
        <taxon>Bacteria</taxon>
        <taxon>Bacillati</taxon>
        <taxon>Actinomycetota</taxon>
        <taxon>Acidimicrobiia</taxon>
        <taxon>Acidimicrobiales</taxon>
        <taxon>Acidimicrobiaceae</taxon>
        <taxon>Ferrimicrobium</taxon>
    </lineage>
</organism>
<dbReference type="PATRIC" id="fig|1121877.4.peg.1863"/>
<proteinExistence type="predicted"/>
<dbReference type="GeneID" id="78372849"/>
<dbReference type="EMBL" id="JXUW01000014">
    <property type="protein sequence ID" value="KJE76603.1"/>
    <property type="molecule type" value="Genomic_DNA"/>
</dbReference>
<dbReference type="OrthoDB" id="4529782at2"/>
<dbReference type="AlphaFoldDB" id="A0A0D8FTJ2"/>
<dbReference type="RefSeq" id="WP_035389297.1">
    <property type="nucleotide sequence ID" value="NZ_JQKF01000011.1"/>
</dbReference>
<dbReference type="eggNOG" id="ENOG5031HEX">
    <property type="taxonomic scope" value="Bacteria"/>
</dbReference>
<sequence>MSNQLRFNGKSIEEALAKARAALGEGVRLVAAERVSKPGFVGKRVSFTVVVEPPTTPISAPGFAAALRNVLVNAGPRPSGPADADEYDYRSVRDELAKSYGSTSAGSSDAAPTNVTPPMATPKVFRRDGKVTKMTNVVAPNWSTLAGATPGVKPDEVTSRGTPPGKVAAVYRDDEGTVQITSDTRETDVLADASTSSDLSEAELVEAARRAIRGESSPGAFLVDRIDAMVVDLSGDAPVVDLRVRSFEAETAVLAATTRLVAVVVPSASDPIGRFTQICEELGVVPEHRFILARRRREIPAAMLSSTNSVARSVMESADADGLTAVLVDAGQLRLLRGSFLDSLMAVVVAIEGNETVIRLEREMSPCGEIDALWYEGEDLVAAKLGIARLRSLASGSDR</sequence>
<feature type="compositionally biased region" description="Polar residues" evidence="1">
    <location>
        <begin position="100"/>
        <end position="116"/>
    </location>
</feature>
<comment type="caution">
    <text evidence="2">The sequence shown here is derived from an EMBL/GenBank/DDBJ whole genome shotgun (WGS) entry which is preliminary data.</text>
</comment>
<gene>
    <name evidence="2" type="ORF">FEAC_16830</name>
</gene>
<dbReference type="STRING" id="1121877.FEAC_16830"/>